<name>A0A4U1C1C1_9SPHI</name>
<proteinExistence type="predicted"/>
<protein>
    <submittedName>
        <fullName evidence="2">Uncharacterized protein</fullName>
    </submittedName>
</protein>
<dbReference type="RefSeq" id="WP_136826811.1">
    <property type="nucleotide sequence ID" value="NZ_SWBP01000004.1"/>
</dbReference>
<evidence type="ECO:0000313" key="2">
    <source>
        <dbReference type="EMBL" id="TKB96847.1"/>
    </source>
</evidence>
<dbReference type="Proteomes" id="UP000308181">
    <property type="component" value="Unassembled WGS sequence"/>
</dbReference>
<comment type="caution">
    <text evidence="2">The sequence shown here is derived from an EMBL/GenBank/DDBJ whole genome shotgun (WGS) entry which is preliminary data.</text>
</comment>
<organism evidence="2 3">
    <name type="scientific">Pedobacter cryophilus</name>
    <dbReference type="NCBI Taxonomy" id="2571271"/>
    <lineage>
        <taxon>Bacteria</taxon>
        <taxon>Pseudomonadati</taxon>
        <taxon>Bacteroidota</taxon>
        <taxon>Sphingobacteriia</taxon>
        <taxon>Sphingobacteriales</taxon>
        <taxon>Sphingobacteriaceae</taxon>
        <taxon>Pedobacter</taxon>
    </lineage>
</organism>
<feature type="transmembrane region" description="Helical" evidence="1">
    <location>
        <begin position="6"/>
        <end position="22"/>
    </location>
</feature>
<reference evidence="2 3" key="1">
    <citation type="submission" date="2019-04" db="EMBL/GenBank/DDBJ databases">
        <title>Pedobacter sp. AR-3-17 sp. nov., isolated from Arctic soil.</title>
        <authorList>
            <person name="Dahal R.H."/>
            <person name="Kim D.-U."/>
        </authorList>
    </citation>
    <scope>NUCLEOTIDE SEQUENCE [LARGE SCALE GENOMIC DNA]</scope>
    <source>
        <strain evidence="2 3">AR-3-17</strain>
    </source>
</reference>
<keyword evidence="1" id="KW-0812">Transmembrane</keyword>
<keyword evidence="1" id="KW-1133">Transmembrane helix</keyword>
<evidence type="ECO:0000313" key="3">
    <source>
        <dbReference type="Proteomes" id="UP000308181"/>
    </source>
</evidence>
<sequence length="164" mass="18063">MKSKIGIFALVAGIGLLVYYFIKEQKNKKDSKSIQEAIALTEPEVVKTPPSSTVAENIKKAAKVNLNNLTQAQVEQFAKWIDSIIADLKTANQSIFGSASKTVQVNSGFLIKLSGSQLIRVVNQWQKARNLKIQDSLIYKSNILDVTGSISKLKKKIIDIGFNP</sequence>
<keyword evidence="3" id="KW-1185">Reference proteome</keyword>
<gene>
    <name evidence="2" type="ORF">FA046_12275</name>
</gene>
<keyword evidence="1" id="KW-0472">Membrane</keyword>
<evidence type="ECO:0000256" key="1">
    <source>
        <dbReference type="SAM" id="Phobius"/>
    </source>
</evidence>
<accession>A0A4U1C1C1</accession>
<dbReference type="EMBL" id="SWBP01000004">
    <property type="protein sequence ID" value="TKB96847.1"/>
    <property type="molecule type" value="Genomic_DNA"/>
</dbReference>
<dbReference type="AlphaFoldDB" id="A0A4U1C1C1"/>